<evidence type="ECO:0000259" key="6">
    <source>
        <dbReference type="Pfam" id="PF10150"/>
    </source>
</evidence>
<sequence>MRGEAALDTAIERPGGPLGIDDRIVGRVTTVVPAMAGAFVALPGSEPDGFLPDTAGAAGLGEGAYLALRVTRGPQGGKGCRLAALPEQPPDAAEGPPRVLARGPGAVEKLAHLHPDAAILVDRPGLAAILPQALRPRVSVGLGDESALAQSLWAGLADSEVILPNGARFTITPTPALTAIDVDTGSATAEKRGKKDAQLALNRAVIPTILRHIRLRHLAGAILVDPAGLPQRQRPMLADVFHAGLATDPLGAKFLGFSALGLGEIQRQRRAPPLHELLTGDHAEGLAALAALAEILESRPAARDKLAVSPAVLGAIHADSIAAKQFRDRTGRAPSLYAESVFQDRYRPWRLVTDL</sequence>
<dbReference type="PANTHER" id="PTHR30001">
    <property type="entry name" value="RIBONUCLEASE"/>
    <property type="match status" value="1"/>
</dbReference>
<keyword evidence="8" id="KW-1185">Reference proteome</keyword>
<dbReference type="GO" id="GO:0006364">
    <property type="term" value="P:rRNA processing"/>
    <property type="evidence" value="ECO:0007669"/>
    <property type="project" value="TreeGrafter"/>
</dbReference>
<keyword evidence="3" id="KW-0378">Hydrolase</keyword>
<dbReference type="EMBL" id="JAESVB010000002">
    <property type="protein sequence ID" value="MCB8875048.1"/>
    <property type="molecule type" value="Genomic_DNA"/>
</dbReference>
<dbReference type="GO" id="GO:0005737">
    <property type="term" value="C:cytoplasm"/>
    <property type="evidence" value="ECO:0007669"/>
    <property type="project" value="TreeGrafter"/>
</dbReference>
<dbReference type="GO" id="GO:0004540">
    <property type="term" value="F:RNA nuclease activity"/>
    <property type="evidence" value="ECO:0007669"/>
    <property type="project" value="InterPro"/>
</dbReference>
<dbReference type="GO" id="GO:0003723">
    <property type="term" value="F:RNA binding"/>
    <property type="evidence" value="ECO:0007669"/>
    <property type="project" value="UniProtKB-KW"/>
</dbReference>
<keyword evidence="2" id="KW-0479">Metal-binding</keyword>
<evidence type="ECO:0000256" key="4">
    <source>
        <dbReference type="ARBA" id="ARBA00022842"/>
    </source>
</evidence>
<dbReference type="InterPro" id="IPR004659">
    <property type="entry name" value="RNase_E/G"/>
</dbReference>
<evidence type="ECO:0000256" key="1">
    <source>
        <dbReference type="ARBA" id="ARBA00001946"/>
    </source>
</evidence>
<keyword evidence="5" id="KW-0694">RNA-binding</keyword>
<evidence type="ECO:0000256" key="2">
    <source>
        <dbReference type="ARBA" id="ARBA00022723"/>
    </source>
</evidence>
<evidence type="ECO:0000256" key="5">
    <source>
        <dbReference type="ARBA" id="ARBA00022884"/>
    </source>
</evidence>
<comment type="caution">
    <text evidence="7">The sequence shown here is derived from an EMBL/GenBank/DDBJ whole genome shotgun (WGS) entry which is preliminary data.</text>
</comment>
<accession>A0A963YRB1</accession>
<name>A0A963YRB1_9PROT</name>
<evidence type="ECO:0000313" key="7">
    <source>
        <dbReference type="EMBL" id="MCB8875048.1"/>
    </source>
</evidence>
<dbReference type="InterPro" id="IPR019307">
    <property type="entry name" value="RNA-bd_AU-1/RNase_E/G"/>
</dbReference>
<evidence type="ECO:0000313" key="8">
    <source>
        <dbReference type="Proteomes" id="UP000708298"/>
    </source>
</evidence>
<dbReference type="GO" id="GO:0046872">
    <property type="term" value="F:metal ion binding"/>
    <property type="evidence" value="ECO:0007669"/>
    <property type="project" value="UniProtKB-KW"/>
</dbReference>
<reference evidence="7" key="1">
    <citation type="journal article" date="2021" name="Microorganisms">
        <title>Acidisoma silvae sp. nov. and Acidisomacellulosilytica sp. nov., Two Acidophilic Bacteria Isolated from Decaying Wood, Hydrolyzing Cellulose and Producing Poly-3-hydroxybutyrate.</title>
        <authorList>
            <person name="Mieszkin S."/>
            <person name="Pouder E."/>
            <person name="Uroz S."/>
            <person name="Simon-Colin C."/>
            <person name="Alain K."/>
        </authorList>
    </citation>
    <scope>NUCLEOTIDE SEQUENCE</scope>
    <source>
        <strain evidence="7">HW T2.11</strain>
    </source>
</reference>
<evidence type="ECO:0000256" key="3">
    <source>
        <dbReference type="ARBA" id="ARBA00022801"/>
    </source>
</evidence>
<reference evidence="7" key="2">
    <citation type="submission" date="2021-01" db="EMBL/GenBank/DDBJ databases">
        <authorList>
            <person name="Mieszkin S."/>
            <person name="Pouder E."/>
            <person name="Alain K."/>
        </authorList>
    </citation>
    <scope>NUCLEOTIDE SEQUENCE</scope>
    <source>
        <strain evidence="7">HW T2.11</strain>
    </source>
</reference>
<protein>
    <submittedName>
        <fullName evidence="7">Ribonuclease E/G</fullName>
    </submittedName>
</protein>
<gene>
    <name evidence="7" type="ORF">ASILVAE211_07625</name>
</gene>
<proteinExistence type="predicted"/>
<dbReference type="RefSeq" id="WP_227320691.1">
    <property type="nucleotide sequence ID" value="NZ_JAESVB010000002.1"/>
</dbReference>
<keyword evidence="4" id="KW-0460">Magnesium</keyword>
<organism evidence="7 8">
    <name type="scientific">Acidisoma silvae</name>
    <dbReference type="NCBI Taxonomy" id="2802396"/>
    <lineage>
        <taxon>Bacteria</taxon>
        <taxon>Pseudomonadati</taxon>
        <taxon>Pseudomonadota</taxon>
        <taxon>Alphaproteobacteria</taxon>
        <taxon>Acetobacterales</taxon>
        <taxon>Acidocellaceae</taxon>
        <taxon>Acidisoma</taxon>
    </lineage>
</organism>
<dbReference type="AlphaFoldDB" id="A0A963YRB1"/>
<feature type="domain" description="RNA-binding protein AU-1/Ribonuclease E/G" evidence="6">
    <location>
        <begin position="156"/>
        <end position="269"/>
    </location>
</feature>
<dbReference type="GO" id="GO:0016787">
    <property type="term" value="F:hydrolase activity"/>
    <property type="evidence" value="ECO:0007669"/>
    <property type="project" value="UniProtKB-KW"/>
</dbReference>
<dbReference type="PANTHER" id="PTHR30001:SF0">
    <property type="entry name" value="RIBONUCLEASE G"/>
    <property type="match status" value="1"/>
</dbReference>
<dbReference type="Proteomes" id="UP000708298">
    <property type="component" value="Unassembled WGS sequence"/>
</dbReference>
<comment type="cofactor">
    <cofactor evidence="1">
        <name>Mg(2+)</name>
        <dbReference type="ChEBI" id="CHEBI:18420"/>
    </cofactor>
</comment>
<dbReference type="Pfam" id="PF10150">
    <property type="entry name" value="RNase_E_G"/>
    <property type="match status" value="1"/>
</dbReference>